<gene>
    <name evidence="1" type="ORF">SAMN02910451_00334</name>
</gene>
<keyword evidence="2" id="KW-1185">Reference proteome</keyword>
<reference evidence="2" key="1">
    <citation type="submission" date="2016-10" db="EMBL/GenBank/DDBJ databases">
        <authorList>
            <person name="Varghese N."/>
            <person name="Submissions S."/>
        </authorList>
    </citation>
    <scope>NUCLEOTIDE SEQUENCE [LARGE SCALE GENOMIC DNA]</scope>
    <source>
        <strain evidence="2">XBD2006</strain>
    </source>
</reference>
<sequence>MRCSGAVLYHKKEFSYDKIKSRLRLFRARAVLQSNYLPFRELRILAELFLLNRNFGEISYSIKKLVLIVTRALNPYDIKCAKNQFAAFYSKPFLRTTSSSWLGYPMYSDRQVSRLIDWYTFLNMMFKNVSTKPIRIDFVDEAWLTLESLSHEIRNQCGFL</sequence>
<dbReference type="EMBL" id="FMUR01000003">
    <property type="protein sequence ID" value="SCX78574.1"/>
    <property type="molecule type" value="Genomic_DNA"/>
</dbReference>
<evidence type="ECO:0000313" key="2">
    <source>
        <dbReference type="Proteomes" id="UP000183047"/>
    </source>
</evidence>
<evidence type="ECO:0000313" key="1">
    <source>
        <dbReference type="EMBL" id="SCX78574.1"/>
    </source>
</evidence>
<accession>A0A1G5AL81</accession>
<dbReference type="AlphaFoldDB" id="A0A1G5AL81"/>
<name>A0A1G5AL81_9FIRM</name>
<organism evidence="1 2">
    <name type="scientific">Butyrivibrio hungatei</name>
    <dbReference type="NCBI Taxonomy" id="185008"/>
    <lineage>
        <taxon>Bacteria</taxon>
        <taxon>Bacillati</taxon>
        <taxon>Bacillota</taxon>
        <taxon>Clostridia</taxon>
        <taxon>Lachnospirales</taxon>
        <taxon>Lachnospiraceae</taxon>
        <taxon>Butyrivibrio</taxon>
    </lineage>
</organism>
<proteinExistence type="predicted"/>
<dbReference type="Proteomes" id="UP000183047">
    <property type="component" value="Unassembled WGS sequence"/>
</dbReference>
<protein>
    <submittedName>
        <fullName evidence="1">Uncharacterized protein</fullName>
    </submittedName>
</protein>